<feature type="compositionally biased region" description="Polar residues" evidence="2">
    <location>
        <begin position="597"/>
        <end position="612"/>
    </location>
</feature>
<feature type="compositionally biased region" description="Basic and acidic residues" evidence="2">
    <location>
        <begin position="191"/>
        <end position="200"/>
    </location>
</feature>
<organism evidence="4">
    <name type="scientific">Eremomyces bilateralis CBS 781.70</name>
    <dbReference type="NCBI Taxonomy" id="1392243"/>
    <lineage>
        <taxon>Eukaryota</taxon>
        <taxon>Fungi</taxon>
        <taxon>Dikarya</taxon>
        <taxon>Ascomycota</taxon>
        <taxon>Pezizomycotina</taxon>
        <taxon>Dothideomycetes</taxon>
        <taxon>Dothideomycetes incertae sedis</taxon>
        <taxon>Eremomycetales</taxon>
        <taxon>Eremomycetaceae</taxon>
        <taxon>Eremomyces</taxon>
    </lineage>
</organism>
<feature type="compositionally biased region" description="Pro residues" evidence="2">
    <location>
        <begin position="266"/>
        <end position="277"/>
    </location>
</feature>
<dbReference type="InterPro" id="IPR046468">
    <property type="entry name" value="Spt20-like_SEP"/>
</dbReference>
<dbReference type="OrthoDB" id="1932706at2759"/>
<evidence type="ECO:0000256" key="2">
    <source>
        <dbReference type="SAM" id="MobiDB-lite"/>
    </source>
</evidence>
<feature type="region of interest" description="Disordered" evidence="2">
    <location>
        <begin position="522"/>
        <end position="612"/>
    </location>
</feature>
<dbReference type="EMBL" id="ML975172">
    <property type="protein sequence ID" value="KAF1809535.1"/>
    <property type="molecule type" value="Genomic_DNA"/>
</dbReference>
<feature type="domain" description="Spt20-like SEP" evidence="3">
    <location>
        <begin position="63"/>
        <end position="328"/>
    </location>
</feature>
<feature type="region of interest" description="Disordered" evidence="2">
    <location>
        <begin position="697"/>
        <end position="732"/>
    </location>
</feature>
<feature type="region of interest" description="Disordered" evidence="2">
    <location>
        <begin position="1"/>
        <end position="46"/>
    </location>
</feature>
<feature type="compositionally biased region" description="Polar residues" evidence="2">
    <location>
        <begin position="563"/>
        <end position="590"/>
    </location>
</feature>
<name>A0A6G1FUG9_9PEZI</name>
<reference evidence="4 6" key="1">
    <citation type="submission" date="2020-01" db="EMBL/GenBank/DDBJ databases">
        <authorList>
            <consortium name="DOE Joint Genome Institute"/>
            <person name="Haridas S."/>
            <person name="Albert R."/>
            <person name="Binder M."/>
            <person name="Bloem J."/>
            <person name="Labutti K."/>
            <person name="Salamov A."/>
            <person name="Andreopoulos B."/>
            <person name="Baker S.E."/>
            <person name="Barry K."/>
            <person name="Bills G."/>
            <person name="Bluhm B.H."/>
            <person name="Cannon C."/>
            <person name="Castanera R."/>
            <person name="Culley D.E."/>
            <person name="Daum C."/>
            <person name="Ezra D."/>
            <person name="Gonzalez J.B."/>
            <person name="Henrissat B."/>
            <person name="Kuo A."/>
            <person name="Liang C."/>
            <person name="Lipzen A."/>
            <person name="Lutzoni F."/>
            <person name="Magnuson J."/>
            <person name="Mondo S."/>
            <person name="Nolan M."/>
            <person name="Ohm R."/>
            <person name="Pangilinan J."/>
            <person name="Park H.-J."/>
            <person name="Ramirez L."/>
            <person name="Alfaro M."/>
            <person name="Sun H."/>
            <person name="Tritt A."/>
            <person name="Yoshinaga Y."/>
            <person name="Zwiers L.-H."/>
            <person name="Turgeon B.G."/>
            <person name="Goodwin S.B."/>
            <person name="Spatafora J.W."/>
            <person name="Crous P.W."/>
            <person name="Grigoriev I.V."/>
        </authorList>
    </citation>
    <scope>NUCLEOTIDE SEQUENCE</scope>
    <source>
        <strain evidence="4 6">CBS 781.70</strain>
    </source>
</reference>
<feature type="region of interest" description="Disordered" evidence="2">
    <location>
        <begin position="164"/>
        <end position="216"/>
    </location>
</feature>
<evidence type="ECO:0000313" key="6">
    <source>
        <dbReference type="RefSeq" id="XP_033531166.1"/>
    </source>
</evidence>
<feature type="region of interest" description="Disordered" evidence="2">
    <location>
        <begin position="747"/>
        <end position="790"/>
    </location>
</feature>
<evidence type="ECO:0000313" key="4">
    <source>
        <dbReference type="EMBL" id="KAF1809535.1"/>
    </source>
</evidence>
<feature type="compositionally biased region" description="Low complexity" evidence="2">
    <location>
        <begin position="721"/>
        <end position="732"/>
    </location>
</feature>
<keyword evidence="5" id="KW-1185">Reference proteome</keyword>
<feature type="region of interest" description="Disordered" evidence="2">
    <location>
        <begin position="407"/>
        <end position="443"/>
    </location>
</feature>
<sequence>MSAGAVVARPSQTLRQRRESQRASVARSSGRGGTAEAPDQLPIRDPEPLVKTADHILRKFKGSRPSLIVHLHPTNWRFDQQDGNFGYNSPMNIFLKHLRDGTVPHDMLEELFAADVPFYDGCLIVEVHDNKSNASKSQNGNTNLVGGSTMVPFSIHNWNEHITPSPHVPYPKRPVNTTAKDANRPPTAKGASKDAEDKENMPAPGQPASAAQKSPAKGRIFTTVLFPTQVTCHEEVGILSRTPHSEAKGGKKQPGGKDGTTAGMHPPTPLASIPPTPISNRGPNAKRQKMYLEGDEIHEFEAELLRNTEVSLLLEPAKDFREAQAMIESMSHPRHSYPLPERKARKRTEREMAADEANAAEQERFMLLGDERLNRSVADGSAAEGQVGGASFEPSFNRFKRLESIKMEHQRKQQQKKEEEAREAAARHQVNEEKSKKDREDQARIHQQNIAAKRAETQHLLLQQQQQQHLAQQQQQQHLQAQNALIQKAQAQSSQAQQMSPRLGAMTSMGMANSPVIGGVNMTSHGLASHPMAATSSAQGAGSPPRPPSAVSHHPNAQPMARQVSQARSQAGASSHATPQMVHSTPNMNQAIPARNMTPQPRTSMSQGSPVNIQGTPMMNRAATPQMGGQTHPSVQPSLREQQLQNVQQQMRQQHLQGMGGQQSMGGQQMSAEQVRAMAMARAQQLAAQAAAQQQAQQAQISQGQSPMHAMSPTHPHAQMGTPQPGQPQGANMNTLAYQQALRQQVQEQLRTQQQRVQQEQQMGSNPQTPQQATQQVPGMNVPQEGQQGDPQKTFMFQRIRKAAADKYLQLAQQHHGNVPPPILRQLVSAFQTELLKLGASQQMAQNAMGILQSAVRQVQHQHQQQQLQNRQGQNAANVPNMQNMGGNGMPMNMNPGNMSNAPGNMNMGNIPSNPPMNNMAMNPMQMQQLQNMPQEAREAYMRQIQQTRQQQMLRMQQARAQSQGGMNMGMSQAAGQNMMAMGNMPNMGMQGMQNMGNMNNMGNMHMGRGMQ</sequence>
<reference evidence="6" key="3">
    <citation type="submission" date="2025-04" db="UniProtKB">
        <authorList>
            <consortium name="RefSeq"/>
        </authorList>
    </citation>
    <scope>IDENTIFICATION</scope>
    <source>
        <strain evidence="6">CBS 781.70</strain>
    </source>
</reference>
<evidence type="ECO:0000256" key="1">
    <source>
        <dbReference type="SAM" id="Coils"/>
    </source>
</evidence>
<feature type="coiled-coil region" evidence="1">
    <location>
        <begin position="462"/>
        <end position="499"/>
    </location>
</feature>
<dbReference type="RefSeq" id="XP_033531166.1">
    <property type="nucleotide sequence ID" value="XM_033677199.1"/>
</dbReference>
<accession>A0A6G1FUG9</accession>
<dbReference type="AlphaFoldDB" id="A0A6G1FUG9"/>
<proteinExistence type="predicted"/>
<dbReference type="GeneID" id="54417769"/>
<dbReference type="Proteomes" id="UP000504638">
    <property type="component" value="Unplaced"/>
</dbReference>
<feature type="region of interest" description="Disordered" evidence="2">
    <location>
        <begin position="238"/>
        <end position="284"/>
    </location>
</feature>
<evidence type="ECO:0000313" key="5">
    <source>
        <dbReference type="Proteomes" id="UP000504638"/>
    </source>
</evidence>
<keyword evidence="1" id="KW-0175">Coiled coil</keyword>
<evidence type="ECO:0000259" key="3">
    <source>
        <dbReference type="Pfam" id="PF12090"/>
    </source>
</evidence>
<reference evidence="6" key="2">
    <citation type="submission" date="2020-04" db="EMBL/GenBank/DDBJ databases">
        <authorList>
            <consortium name="NCBI Genome Project"/>
        </authorList>
    </citation>
    <scope>NUCLEOTIDE SEQUENCE</scope>
    <source>
        <strain evidence="6">CBS 781.70</strain>
    </source>
</reference>
<feature type="compositionally biased region" description="Low complexity" evidence="2">
    <location>
        <begin position="747"/>
        <end position="776"/>
    </location>
</feature>
<dbReference type="Pfam" id="PF12090">
    <property type="entry name" value="Spt20_SEP"/>
    <property type="match status" value="1"/>
</dbReference>
<protein>
    <recommendedName>
        <fullName evidence="3">Spt20-like SEP domain-containing protein</fullName>
    </recommendedName>
</protein>
<gene>
    <name evidence="4 6" type="ORF">P152DRAFT_422773</name>
</gene>